<organism evidence="3 4">
    <name type="scientific">Aphanomyces stellatus</name>
    <dbReference type="NCBI Taxonomy" id="120398"/>
    <lineage>
        <taxon>Eukaryota</taxon>
        <taxon>Sar</taxon>
        <taxon>Stramenopiles</taxon>
        <taxon>Oomycota</taxon>
        <taxon>Saprolegniomycetes</taxon>
        <taxon>Saprolegniales</taxon>
        <taxon>Verrucalvaceae</taxon>
        <taxon>Aphanomyces</taxon>
    </lineage>
</organism>
<dbReference type="Gene3D" id="3.80.10.10">
    <property type="entry name" value="Ribonuclease Inhibitor"/>
    <property type="match status" value="1"/>
</dbReference>
<reference evidence="2" key="2">
    <citation type="submission" date="2019-06" db="EMBL/GenBank/DDBJ databases">
        <title>Genomics analysis of Aphanomyces spp. identifies a new class of oomycete effector associated with host adaptation.</title>
        <authorList>
            <person name="Gaulin E."/>
        </authorList>
    </citation>
    <scope>NUCLEOTIDE SEQUENCE</scope>
    <source>
        <strain evidence="2">CBS 578.67</strain>
    </source>
</reference>
<sequence length="146" mass="16612">MRELKLEGQDRHNVGYEFQTPPGRGHLEDEKFEVTEEAFRRFLDYPPLSLERLTLRRTGLLNRRCKHLADWLPRMTVVSLDLSENSIGIRGVRSLANVLHATSIVELHLDGNKTLTEKACELLIAVAQTKPGLLIRLKDSSLGKLE</sequence>
<evidence type="ECO:0000313" key="4">
    <source>
        <dbReference type="Proteomes" id="UP000332933"/>
    </source>
</evidence>
<feature type="compositionally biased region" description="Basic and acidic residues" evidence="1">
    <location>
        <begin position="1"/>
        <end position="14"/>
    </location>
</feature>
<protein>
    <submittedName>
        <fullName evidence="3">Aste57867_24857 protein</fullName>
    </submittedName>
</protein>
<proteinExistence type="predicted"/>
<dbReference type="AlphaFoldDB" id="A0A485LSZ7"/>
<dbReference type="EMBL" id="CAADRA010007478">
    <property type="protein sequence ID" value="VFU01491.1"/>
    <property type="molecule type" value="Genomic_DNA"/>
</dbReference>
<evidence type="ECO:0000313" key="2">
    <source>
        <dbReference type="EMBL" id="KAF0683077.1"/>
    </source>
</evidence>
<dbReference type="InterPro" id="IPR032675">
    <property type="entry name" value="LRR_dom_sf"/>
</dbReference>
<dbReference type="Proteomes" id="UP000332933">
    <property type="component" value="Unassembled WGS sequence"/>
</dbReference>
<keyword evidence="4" id="KW-1185">Reference proteome</keyword>
<dbReference type="SUPFAM" id="SSF52047">
    <property type="entry name" value="RNI-like"/>
    <property type="match status" value="1"/>
</dbReference>
<evidence type="ECO:0000256" key="1">
    <source>
        <dbReference type="SAM" id="MobiDB-lite"/>
    </source>
</evidence>
<feature type="region of interest" description="Disordered" evidence="1">
    <location>
        <begin position="1"/>
        <end position="27"/>
    </location>
</feature>
<evidence type="ECO:0000313" key="3">
    <source>
        <dbReference type="EMBL" id="VFU01491.1"/>
    </source>
</evidence>
<accession>A0A485LSZ7</accession>
<name>A0A485LSZ7_9STRA</name>
<reference evidence="3 4" key="1">
    <citation type="submission" date="2019-03" db="EMBL/GenBank/DDBJ databases">
        <authorList>
            <person name="Gaulin E."/>
            <person name="Dumas B."/>
        </authorList>
    </citation>
    <scope>NUCLEOTIDE SEQUENCE [LARGE SCALE GENOMIC DNA]</scope>
    <source>
        <strain evidence="3">CBS 568.67</strain>
    </source>
</reference>
<dbReference type="EMBL" id="VJMH01007452">
    <property type="protein sequence ID" value="KAF0683077.1"/>
    <property type="molecule type" value="Genomic_DNA"/>
</dbReference>
<gene>
    <name evidence="3" type="primary">Aste57867_24857</name>
    <name evidence="2" type="ORF">As57867_024779</name>
    <name evidence="3" type="ORF">ASTE57867_24857</name>
</gene>